<sequence length="144" mass="16843">MTLYEALYGHKCWTLLYWTEISENKIHGIDLIREAEEKVKKSYDIEFQIGDRVFLKVSSWKKILRFGYKGKLSLRFIGPYGIIERMGPVAYQLPLLSKLEKIHNVFHLSMLHQYRSDSSHVVSPAEIKIQPDISYSEEPIKLLA</sequence>
<dbReference type="InterPro" id="IPR056924">
    <property type="entry name" value="SH3_Tf2-1"/>
</dbReference>
<dbReference type="OrthoDB" id="1738613at2759"/>
<evidence type="ECO:0000313" key="2">
    <source>
        <dbReference type="EMBL" id="KAA3470525.1"/>
    </source>
</evidence>
<dbReference type="PANTHER" id="PTHR46148">
    <property type="entry name" value="CHROMO DOMAIN-CONTAINING PROTEIN"/>
    <property type="match status" value="1"/>
</dbReference>
<dbReference type="EMBL" id="SMMG02000006">
    <property type="protein sequence ID" value="KAA3470525.1"/>
    <property type="molecule type" value="Genomic_DNA"/>
</dbReference>
<evidence type="ECO:0000259" key="1">
    <source>
        <dbReference type="Pfam" id="PF24626"/>
    </source>
</evidence>
<dbReference type="Proteomes" id="UP000325315">
    <property type="component" value="Unassembled WGS sequence"/>
</dbReference>
<evidence type="ECO:0000313" key="3">
    <source>
        <dbReference type="Proteomes" id="UP000325315"/>
    </source>
</evidence>
<accession>A0A5B6VNG7</accession>
<reference evidence="2" key="1">
    <citation type="submission" date="2019-08" db="EMBL/GenBank/DDBJ databases">
        <authorList>
            <person name="Liu F."/>
        </authorList>
    </citation>
    <scope>NUCLEOTIDE SEQUENCE [LARGE SCALE GENOMIC DNA]</scope>
    <source>
        <strain evidence="2">PA1801</strain>
        <tissue evidence="2">Leaf</tissue>
    </source>
</reference>
<name>A0A5B6VNG7_9ROSI</name>
<gene>
    <name evidence="2" type="ORF">EPI10_016230</name>
</gene>
<dbReference type="AlphaFoldDB" id="A0A5B6VNG7"/>
<dbReference type="Pfam" id="PF24626">
    <property type="entry name" value="SH3_Tf2-1"/>
    <property type="match status" value="1"/>
</dbReference>
<comment type="caution">
    <text evidence="2">The sequence shown here is derived from an EMBL/GenBank/DDBJ whole genome shotgun (WGS) entry which is preliminary data.</text>
</comment>
<proteinExistence type="predicted"/>
<organism evidence="2 3">
    <name type="scientific">Gossypium australe</name>
    <dbReference type="NCBI Taxonomy" id="47621"/>
    <lineage>
        <taxon>Eukaryota</taxon>
        <taxon>Viridiplantae</taxon>
        <taxon>Streptophyta</taxon>
        <taxon>Embryophyta</taxon>
        <taxon>Tracheophyta</taxon>
        <taxon>Spermatophyta</taxon>
        <taxon>Magnoliopsida</taxon>
        <taxon>eudicotyledons</taxon>
        <taxon>Gunneridae</taxon>
        <taxon>Pentapetalae</taxon>
        <taxon>rosids</taxon>
        <taxon>malvids</taxon>
        <taxon>Malvales</taxon>
        <taxon>Malvaceae</taxon>
        <taxon>Malvoideae</taxon>
        <taxon>Gossypium</taxon>
    </lineage>
</organism>
<protein>
    <submittedName>
        <fullName evidence="2">Transposon Ty3-G Gag-Pol polyprotein</fullName>
    </submittedName>
</protein>
<keyword evidence="3" id="KW-1185">Reference proteome</keyword>
<feature type="domain" description="Tf2-1-like SH3-like" evidence="1">
    <location>
        <begin position="50"/>
        <end position="115"/>
    </location>
</feature>
<dbReference type="PANTHER" id="PTHR46148:SF44">
    <property type="entry name" value="GAG-POL POLYPROTEIN"/>
    <property type="match status" value="1"/>
</dbReference>